<keyword evidence="5" id="KW-0539">Nucleus</keyword>
<feature type="domain" description="G-patch" evidence="7">
    <location>
        <begin position="199"/>
        <end position="230"/>
    </location>
</feature>
<feature type="region of interest" description="Disordered" evidence="6">
    <location>
        <begin position="178"/>
        <end position="197"/>
    </location>
</feature>
<evidence type="ECO:0000313" key="8">
    <source>
        <dbReference type="EMBL" id="CAE0823963.1"/>
    </source>
</evidence>
<dbReference type="InterPro" id="IPR012677">
    <property type="entry name" value="Nucleotide-bd_a/b_plait_sf"/>
</dbReference>
<keyword evidence="2" id="KW-0507">mRNA processing</keyword>
<feature type="compositionally biased region" description="Polar residues" evidence="6">
    <location>
        <begin position="99"/>
        <end position="120"/>
    </location>
</feature>
<dbReference type="GO" id="GO:0003723">
    <property type="term" value="F:RNA binding"/>
    <property type="evidence" value="ECO:0007669"/>
    <property type="project" value="UniProtKB-KW"/>
</dbReference>
<evidence type="ECO:0000256" key="6">
    <source>
        <dbReference type="SAM" id="MobiDB-lite"/>
    </source>
</evidence>
<keyword evidence="3" id="KW-0694">RNA-binding</keyword>
<dbReference type="PROSITE" id="PS50174">
    <property type="entry name" value="G_PATCH"/>
    <property type="match status" value="1"/>
</dbReference>
<comment type="subcellular location">
    <subcellularLocation>
        <location evidence="1">Nucleus</location>
    </subcellularLocation>
</comment>
<reference evidence="8" key="1">
    <citation type="submission" date="2021-01" db="EMBL/GenBank/DDBJ databases">
        <authorList>
            <person name="Corre E."/>
            <person name="Pelletier E."/>
            <person name="Niang G."/>
            <person name="Scheremetjew M."/>
            <person name="Finn R."/>
            <person name="Kale V."/>
            <person name="Holt S."/>
            <person name="Cochrane G."/>
            <person name="Meng A."/>
            <person name="Brown T."/>
            <person name="Cohen L."/>
        </authorList>
    </citation>
    <scope>NUCLEOTIDE SEQUENCE</scope>
    <source>
        <strain evidence="8">CCMP1594</strain>
    </source>
</reference>
<dbReference type="SMART" id="SM00361">
    <property type="entry name" value="RRM_1"/>
    <property type="match status" value="1"/>
</dbReference>
<dbReference type="Gene3D" id="3.30.70.330">
    <property type="match status" value="1"/>
</dbReference>
<evidence type="ECO:0000256" key="4">
    <source>
        <dbReference type="ARBA" id="ARBA00023187"/>
    </source>
</evidence>
<accession>A0A7S4LEF6</accession>
<dbReference type="PANTHER" id="PTHR13288:SF8">
    <property type="entry name" value="SPLICING FACTOR 45"/>
    <property type="match status" value="1"/>
</dbReference>
<evidence type="ECO:0000259" key="7">
    <source>
        <dbReference type="PROSITE" id="PS50174"/>
    </source>
</evidence>
<dbReference type="Pfam" id="PF01585">
    <property type="entry name" value="G-patch"/>
    <property type="match status" value="1"/>
</dbReference>
<dbReference type="GO" id="GO:0071011">
    <property type="term" value="C:precatalytic spliceosome"/>
    <property type="evidence" value="ECO:0007669"/>
    <property type="project" value="TreeGrafter"/>
</dbReference>
<dbReference type="InterPro" id="IPR003954">
    <property type="entry name" value="RRM_euk-type"/>
</dbReference>
<feature type="region of interest" description="Disordered" evidence="6">
    <location>
        <begin position="247"/>
        <end position="269"/>
    </location>
</feature>
<sequence length="386" mass="42746">MESLYSNLPAAKTDDSKGGTESWNGPPSLTPLVARKKELPTPVVGNKKRHVSLVAYDSTDGPETPDPEPVLAAKPEPPPKRQVTNVVKYPEANPEDPDSFQSPSAIPSPPTGSQEYNPAQPNDYEDCLKERRLKNVSRKHDEEMERRKREMLQYDEREGLTPLELSGDDAWRRRAILSGRSPDEIPDADPDPDVPEEKKLTPAEQMMMKMGWKGEGSGIGKNADGIATPLMHRKIGQSTGQIVQAPPKPMAPKPKPQPIAPPTKKPTKRLRGRPCEVIMLRNMVGPGEVDDDLCKETEEECQEKYGGVQECKVHEVKDGEVTPQEAVRIFVRFSSIENAVKAAVDLDGRLFAGRTVCACFYDTRRYENGDLAPGPNEPELPPEIMT</sequence>
<dbReference type="InterPro" id="IPR000467">
    <property type="entry name" value="G_patch_dom"/>
</dbReference>
<feature type="region of interest" description="Disordered" evidence="6">
    <location>
        <begin position="1"/>
        <end position="147"/>
    </location>
</feature>
<feature type="compositionally biased region" description="Basic and acidic residues" evidence="6">
    <location>
        <begin position="138"/>
        <end position="147"/>
    </location>
</feature>
<dbReference type="SUPFAM" id="SSF54928">
    <property type="entry name" value="RNA-binding domain, RBD"/>
    <property type="match status" value="1"/>
</dbReference>
<dbReference type="GO" id="GO:0045292">
    <property type="term" value="P:mRNA cis splicing, via spliceosome"/>
    <property type="evidence" value="ECO:0007669"/>
    <property type="project" value="InterPro"/>
</dbReference>
<feature type="compositionally biased region" description="Pro residues" evidence="6">
    <location>
        <begin position="247"/>
        <end position="264"/>
    </location>
</feature>
<evidence type="ECO:0000256" key="3">
    <source>
        <dbReference type="ARBA" id="ARBA00022884"/>
    </source>
</evidence>
<evidence type="ECO:0000256" key="2">
    <source>
        <dbReference type="ARBA" id="ARBA00022664"/>
    </source>
</evidence>
<gene>
    <name evidence="8" type="ORF">EGYM00163_LOCUS35167</name>
</gene>
<dbReference type="EMBL" id="HBJA01102111">
    <property type="protein sequence ID" value="CAE0823963.1"/>
    <property type="molecule type" value="Transcribed_RNA"/>
</dbReference>
<dbReference type="SMART" id="SM00443">
    <property type="entry name" value="G_patch"/>
    <property type="match status" value="1"/>
</dbReference>
<evidence type="ECO:0000256" key="5">
    <source>
        <dbReference type="ARBA" id="ARBA00023242"/>
    </source>
</evidence>
<dbReference type="InterPro" id="IPR035979">
    <property type="entry name" value="RBD_domain_sf"/>
</dbReference>
<dbReference type="InterPro" id="IPR040052">
    <property type="entry name" value="RBM17"/>
</dbReference>
<dbReference type="AlphaFoldDB" id="A0A7S4LEF6"/>
<organism evidence="8">
    <name type="scientific">Eutreptiella gymnastica</name>
    <dbReference type="NCBI Taxonomy" id="73025"/>
    <lineage>
        <taxon>Eukaryota</taxon>
        <taxon>Discoba</taxon>
        <taxon>Euglenozoa</taxon>
        <taxon>Euglenida</taxon>
        <taxon>Spirocuta</taxon>
        <taxon>Euglenophyceae</taxon>
        <taxon>Eutreptiales</taxon>
        <taxon>Eutreptiaceae</taxon>
        <taxon>Eutreptiella</taxon>
    </lineage>
</organism>
<evidence type="ECO:0000256" key="1">
    <source>
        <dbReference type="ARBA" id="ARBA00004123"/>
    </source>
</evidence>
<protein>
    <recommendedName>
        <fullName evidence="7">G-patch domain-containing protein</fullName>
    </recommendedName>
</protein>
<dbReference type="PANTHER" id="PTHR13288">
    <property type="entry name" value="SPLICING FACTOR 45 SPF45"/>
    <property type="match status" value="1"/>
</dbReference>
<dbReference type="FunFam" id="3.30.70.330:FF:000382">
    <property type="entry name" value="G-patch domain-containing protein"/>
    <property type="match status" value="1"/>
</dbReference>
<name>A0A7S4LEF6_9EUGL</name>
<proteinExistence type="predicted"/>
<keyword evidence="4" id="KW-0508">mRNA splicing</keyword>
<feature type="compositionally biased region" description="Acidic residues" evidence="6">
    <location>
        <begin position="184"/>
        <end position="194"/>
    </location>
</feature>